<keyword evidence="3" id="KW-0808">Transferase</keyword>
<evidence type="ECO:0000256" key="7">
    <source>
        <dbReference type="PROSITE-ProRule" id="PRU10141"/>
    </source>
</evidence>
<evidence type="ECO:0000256" key="2">
    <source>
        <dbReference type="ARBA" id="ARBA00022553"/>
    </source>
</evidence>
<keyword evidence="5" id="KW-0418">Kinase</keyword>
<dbReference type="PROSITE" id="PS50011">
    <property type="entry name" value="PROTEIN_KINASE_DOM"/>
    <property type="match status" value="1"/>
</dbReference>
<proteinExistence type="predicted"/>
<feature type="transmembrane region" description="Helical" evidence="8">
    <location>
        <begin position="266"/>
        <end position="288"/>
    </location>
</feature>
<keyword evidence="1" id="KW-0723">Serine/threonine-protein kinase</keyword>
<evidence type="ECO:0000256" key="5">
    <source>
        <dbReference type="ARBA" id="ARBA00022777"/>
    </source>
</evidence>
<organism evidence="11 12">
    <name type="scientific">Arabidopsis thaliana</name>
    <name type="common">Mouse-ear cress</name>
    <dbReference type="NCBI Taxonomy" id="3702"/>
    <lineage>
        <taxon>Eukaryota</taxon>
        <taxon>Viridiplantae</taxon>
        <taxon>Streptophyta</taxon>
        <taxon>Embryophyta</taxon>
        <taxon>Tracheophyta</taxon>
        <taxon>Spermatophyta</taxon>
        <taxon>Magnoliopsida</taxon>
        <taxon>eudicotyledons</taxon>
        <taxon>Gunneridae</taxon>
        <taxon>Pentapetalae</taxon>
        <taxon>rosids</taxon>
        <taxon>malvids</taxon>
        <taxon>Brassicales</taxon>
        <taxon>Brassicaceae</taxon>
        <taxon>Camelineae</taxon>
        <taxon>Arabidopsis</taxon>
    </lineage>
</organism>
<dbReference type="GO" id="GO:0005524">
    <property type="term" value="F:ATP binding"/>
    <property type="evidence" value="ECO:0007669"/>
    <property type="project" value="UniProtKB-UniRule"/>
</dbReference>
<dbReference type="EMBL" id="LR881469">
    <property type="protein sequence ID" value="CAD5326759.1"/>
    <property type="molecule type" value="Genomic_DNA"/>
</dbReference>
<dbReference type="Gene3D" id="2.10.25.10">
    <property type="entry name" value="Laminin"/>
    <property type="match status" value="1"/>
</dbReference>
<keyword evidence="2" id="KW-0597">Phosphoprotein</keyword>
<dbReference type="GO" id="GO:0004674">
    <property type="term" value="F:protein serine/threonine kinase activity"/>
    <property type="evidence" value="ECO:0007669"/>
    <property type="project" value="UniProtKB-KW"/>
</dbReference>
<dbReference type="InterPro" id="IPR017441">
    <property type="entry name" value="Protein_kinase_ATP_BS"/>
</dbReference>
<dbReference type="AlphaFoldDB" id="A0A7G2EWQ9"/>
<dbReference type="InterPro" id="IPR011009">
    <property type="entry name" value="Kinase-like_dom_sf"/>
</dbReference>
<evidence type="ECO:0000256" key="4">
    <source>
        <dbReference type="ARBA" id="ARBA00022741"/>
    </source>
</evidence>
<evidence type="ECO:0000256" key="9">
    <source>
        <dbReference type="SAM" id="SignalP"/>
    </source>
</evidence>
<feature type="domain" description="Protein kinase" evidence="10">
    <location>
        <begin position="329"/>
        <end position="552"/>
    </location>
</feature>
<dbReference type="InterPro" id="IPR000719">
    <property type="entry name" value="Prot_kinase_dom"/>
</dbReference>
<keyword evidence="6 7" id="KW-0067">ATP-binding</keyword>
<dbReference type="Pfam" id="PF07714">
    <property type="entry name" value="PK_Tyr_Ser-Thr"/>
    <property type="match status" value="1"/>
</dbReference>
<feature type="binding site" evidence="7">
    <location>
        <position position="357"/>
    </location>
    <ligand>
        <name>ATP</name>
        <dbReference type="ChEBI" id="CHEBI:30616"/>
    </ligand>
</feature>
<evidence type="ECO:0000313" key="12">
    <source>
        <dbReference type="Proteomes" id="UP000516314"/>
    </source>
</evidence>
<feature type="signal peptide" evidence="9">
    <location>
        <begin position="1"/>
        <end position="27"/>
    </location>
</feature>
<dbReference type="Gene3D" id="1.10.510.10">
    <property type="entry name" value="Transferase(Phosphotransferase) domain 1"/>
    <property type="match status" value="1"/>
</dbReference>
<evidence type="ECO:0000256" key="3">
    <source>
        <dbReference type="ARBA" id="ARBA00022679"/>
    </source>
</evidence>
<evidence type="ECO:0000256" key="8">
    <source>
        <dbReference type="SAM" id="Phobius"/>
    </source>
</evidence>
<keyword evidence="8" id="KW-0472">Membrane</keyword>
<evidence type="ECO:0000259" key="10">
    <source>
        <dbReference type="PROSITE" id="PS50011"/>
    </source>
</evidence>
<keyword evidence="8" id="KW-0812">Transmembrane</keyword>
<dbReference type="Proteomes" id="UP000516314">
    <property type="component" value="Chromosome 4"/>
</dbReference>
<evidence type="ECO:0000313" key="11">
    <source>
        <dbReference type="EMBL" id="CAD5326759.1"/>
    </source>
</evidence>
<dbReference type="PANTHER" id="PTHR27002:SF1104">
    <property type="entry name" value="CYSTEINE-RICH RECEPTOR-LIKE PROTEIN KINASE 27-RELATED"/>
    <property type="match status" value="1"/>
</dbReference>
<accession>A0A7G2EWQ9</accession>
<evidence type="ECO:0000256" key="1">
    <source>
        <dbReference type="ARBA" id="ARBA00022527"/>
    </source>
</evidence>
<dbReference type="Gene3D" id="3.30.200.20">
    <property type="entry name" value="Phosphorylase Kinase, domain 1"/>
    <property type="match status" value="1"/>
</dbReference>
<protein>
    <submittedName>
        <fullName evidence="11">(thale cress) hypothetical protein</fullName>
    </submittedName>
</protein>
<dbReference type="FunFam" id="3.30.200.20:FF:000959">
    <property type="entry name" value="Cysteine-rich receptor-like protein kinase 17"/>
    <property type="match status" value="1"/>
</dbReference>
<keyword evidence="4 7" id="KW-0547">Nucleotide-binding</keyword>
<dbReference type="SUPFAM" id="SSF56112">
    <property type="entry name" value="Protein kinase-like (PK-like)"/>
    <property type="match status" value="2"/>
</dbReference>
<gene>
    <name evidence="11" type="ORF">AT9943_LOCUS14503</name>
</gene>
<evidence type="ECO:0000256" key="6">
    <source>
        <dbReference type="ARBA" id="ARBA00022840"/>
    </source>
</evidence>
<sequence>MLMISHKLNLILIIIVIGGSIFRRVSSYVADFTEPCNGICGGLTLPYPFGFSPGCQIRFNCSAADQRVKIGEFSVQNVTEDSIVVRLPRSCTRKIEDMTPLFGMHFAPTSENSFLMEDCAYKTSGCSINQRFLKNGLKLESCDPTRNISCFSSNTSNSKNSANFFSMKGLRNSTCSLLLSSMAFDSVGVNAGIAIEVERVRLGWWLTEGCRNTTCAENAACTDVRTPDESTGHRCSCLEGYHGDGYINPCLRRLRGLAEGNDKVKISIATVCSVIGLAILVICLYFFLTSNRRKGKQRNEGKDVEDHMLKDAKLLQLDFDTIRLATNDFSRDNQLGEGGFGAVYKGVLESGEEIAVKRLSMKSGQGDNEFVNEVSLVAKLQHRNLVRLLGFCFKGEERLLIYEFFKNTSLEKFIFDSNRRMILDWETRYRVISGVAREQNSLFLLSYVWKSWREGQVLNIVDPSLIETRGLSDEIMKCIHLGLLCVQENPKSRPTMASVVRMLNANSLTLPRPLQPAFYSGVVDSSSRDNNHTRNPRIASLNDVTITELDPR</sequence>
<keyword evidence="9" id="KW-0732">Signal</keyword>
<dbReference type="PROSITE" id="PS00107">
    <property type="entry name" value="PROTEIN_KINASE_ATP"/>
    <property type="match status" value="1"/>
</dbReference>
<dbReference type="InterPro" id="IPR001245">
    <property type="entry name" value="Ser-Thr/Tyr_kinase_cat_dom"/>
</dbReference>
<dbReference type="PANTHER" id="PTHR27002">
    <property type="entry name" value="RECEPTOR-LIKE SERINE/THREONINE-PROTEIN KINASE SD1-8"/>
    <property type="match status" value="1"/>
</dbReference>
<name>A0A7G2EWQ9_ARATH</name>
<feature type="chain" id="PRO_5028918274" evidence="9">
    <location>
        <begin position="28"/>
        <end position="552"/>
    </location>
</feature>
<reference evidence="11 12" key="1">
    <citation type="submission" date="2020-09" db="EMBL/GenBank/DDBJ databases">
        <authorList>
            <person name="Ashkenazy H."/>
        </authorList>
    </citation>
    <scope>NUCLEOTIDE SEQUENCE [LARGE SCALE GENOMIC DNA]</scope>
    <source>
        <strain evidence="12">cv. Cdm-0</strain>
    </source>
</reference>
<keyword evidence="8" id="KW-1133">Transmembrane helix</keyword>